<keyword evidence="3" id="KW-0479">Metal-binding</keyword>
<keyword evidence="8" id="KW-0964">Secreted</keyword>
<dbReference type="GO" id="GO:0006508">
    <property type="term" value="P:proteolysis"/>
    <property type="evidence" value="ECO:0007669"/>
    <property type="project" value="UniProtKB-KW"/>
</dbReference>
<dbReference type="EC" id="3.4.24.-" evidence="8"/>
<dbReference type="PANTHER" id="PTHR43579">
    <property type="match status" value="1"/>
</dbReference>
<comment type="caution">
    <text evidence="12">The sequence shown here is derived from an EMBL/GenBank/DDBJ whole genome shotgun (WGS) entry which is preliminary data.</text>
</comment>
<feature type="active site" evidence="7">
    <location>
        <position position="176"/>
    </location>
</feature>
<dbReference type="InterPro" id="IPR027268">
    <property type="entry name" value="Peptidase_M4/M1_CTD_sf"/>
</dbReference>
<dbReference type="RefSeq" id="WP_167994714.1">
    <property type="nucleotide sequence ID" value="NZ_JAATJL010000001.1"/>
</dbReference>
<evidence type="ECO:0000259" key="10">
    <source>
        <dbReference type="Pfam" id="PF01447"/>
    </source>
</evidence>
<feature type="region of interest" description="Disordered" evidence="9">
    <location>
        <begin position="79"/>
        <end position="98"/>
    </location>
</feature>
<dbReference type="GO" id="GO:0004222">
    <property type="term" value="F:metalloendopeptidase activity"/>
    <property type="evidence" value="ECO:0007669"/>
    <property type="project" value="UniProtKB-UniRule"/>
</dbReference>
<comment type="subcellular location">
    <subcellularLocation>
        <location evidence="8">Secreted</location>
    </subcellularLocation>
</comment>
<dbReference type="InterPro" id="IPR052759">
    <property type="entry name" value="Metalloprotease_M4"/>
</dbReference>
<evidence type="ECO:0000256" key="9">
    <source>
        <dbReference type="SAM" id="MobiDB-lite"/>
    </source>
</evidence>
<feature type="domain" description="Peptidase M4" evidence="10">
    <location>
        <begin position="101"/>
        <end position="183"/>
    </location>
</feature>
<dbReference type="Gene3D" id="1.10.390.10">
    <property type="entry name" value="Neutral Protease Domain 2"/>
    <property type="match status" value="1"/>
</dbReference>
<dbReference type="SUPFAM" id="SSF55486">
    <property type="entry name" value="Metalloproteases ('zincins'), catalytic domain"/>
    <property type="match status" value="1"/>
</dbReference>
<evidence type="ECO:0000256" key="1">
    <source>
        <dbReference type="ARBA" id="ARBA00009388"/>
    </source>
</evidence>
<keyword evidence="2 8" id="KW-0645">Protease</keyword>
<keyword evidence="5 8" id="KW-0862">Zinc</keyword>
<comment type="cofactor">
    <cofactor evidence="8">
        <name>Zn(2+)</name>
        <dbReference type="ChEBI" id="CHEBI:29105"/>
    </cofactor>
</comment>
<gene>
    <name evidence="12" type="ORF">BJ994_002591</name>
</gene>
<sequence length="356" mass="37710">MGEGRTEPQQVHCSIVPPYLLARLASLEDPDHQAAAAAARRALVQLDPLRAARAAAPTEPPRGAGTAVVLALRRTISDAGGTQTLPGEAVRREGDPPTGDVAVDEAYSGLGATYDLFGEVYGRSSIDDAGHPLNATVHYGEAYDNAFWDGSRMVFGDGDGEVFGRFTSSITVISHELTHGFTQYTSNLRYQGQAGALNESISDVFGVLVEQRELGQSADAASWLVGEGIFTDKVQGRALRSLKAPGTAYDDDVLGKDPQPGTMADYVETTSDNGGVHINSGIPNHAFYIAATRLGGRAWEGVGRVWYDAATGGQVPVDCDFALFAQVTVDAAVQRYGDGSSEAEVVDYAWREVGVL</sequence>
<comment type="similarity">
    <text evidence="1 8">Belongs to the peptidase M4 family.</text>
</comment>
<dbReference type="GO" id="GO:0005576">
    <property type="term" value="C:extracellular region"/>
    <property type="evidence" value="ECO:0007669"/>
    <property type="project" value="UniProtKB-SubCell"/>
</dbReference>
<evidence type="ECO:0000256" key="7">
    <source>
        <dbReference type="PIRSR" id="PIRSR623612-1"/>
    </source>
</evidence>
<evidence type="ECO:0000256" key="2">
    <source>
        <dbReference type="ARBA" id="ARBA00022670"/>
    </source>
</evidence>
<comment type="function">
    <text evidence="8">Extracellular zinc metalloprotease.</text>
</comment>
<dbReference type="InterPro" id="IPR001570">
    <property type="entry name" value="Peptidase_M4_C_domain"/>
</dbReference>
<dbReference type="GO" id="GO:0046872">
    <property type="term" value="F:metal ion binding"/>
    <property type="evidence" value="ECO:0007669"/>
    <property type="project" value="UniProtKB-UniRule"/>
</dbReference>
<evidence type="ECO:0000259" key="11">
    <source>
        <dbReference type="Pfam" id="PF02868"/>
    </source>
</evidence>
<dbReference type="Proteomes" id="UP000547458">
    <property type="component" value="Unassembled WGS sequence"/>
</dbReference>
<dbReference type="Pfam" id="PF01447">
    <property type="entry name" value="Peptidase_M4"/>
    <property type="match status" value="1"/>
</dbReference>
<dbReference type="AlphaFoldDB" id="A0A846RV71"/>
<dbReference type="PANTHER" id="PTHR43579:SF1">
    <property type="entry name" value="NEUTRAL METALLOPROTEINASE"/>
    <property type="match status" value="1"/>
</dbReference>
<dbReference type="EMBL" id="JAATJL010000001">
    <property type="protein sequence ID" value="NJC23515.1"/>
    <property type="molecule type" value="Genomic_DNA"/>
</dbReference>
<dbReference type="CDD" id="cd09597">
    <property type="entry name" value="M4_TLP"/>
    <property type="match status" value="1"/>
</dbReference>
<evidence type="ECO:0000256" key="6">
    <source>
        <dbReference type="ARBA" id="ARBA00023049"/>
    </source>
</evidence>
<evidence type="ECO:0000256" key="4">
    <source>
        <dbReference type="ARBA" id="ARBA00022801"/>
    </source>
</evidence>
<evidence type="ECO:0000313" key="12">
    <source>
        <dbReference type="EMBL" id="NJC23515.1"/>
    </source>
</evidence>
<reference evidence="12 13" key="1">
    <citation type="submission" date="2020-03" db="EMBL/GenBank/DDBJ databases">
        <title>Sequencing the genomes of 1000 actinobacteria strains.</title>
        <authorList>
            <person name="Klenk H.-P."/>
        </authorList>
    </citation>
    <scope>NUCLEOTIDE SEQUENCE [LARGE SCALE GENOMIC DNA]</scope>
    <source>
        <strain evidence="12 13">DSM 16403</strain>
    </source>
</reference>
<keyword evidence="4 8" id="KW-0378">Hydrolase</keyword>
<evidence type="ECO:0000313" key="13">
    <source>
        <dbReference type="Proteomes" id="UP000547458"/>
    </source>
</evidence>
<dbReference type="Gene3D" id="3.10.170.10">
    <property type="match status" value="1"/>
</dbReference>
<feature type="domain" description="Peptidase M4 C-terminal" evidence="11">
    <location>
        <begin position="186"/>
        <end position="355"/>
    </location>
</feature>
<evidence type="ECO:0000256" key="3">
    <source>
        <dbReference type="ARBA" id="ARBA00022723"/>
    </source>
</evidence>
<dbReference type="InterPro" id="IPR013856">
    <property type="entry name" value="Peptidase_M4_domain"/>
</dbReference>
<dbReference type="Pfam" id="PF02868">
    <property type="entry name" value="Peptidase_M4_C"/>
    <property type="match status" value="1"/>
</dbReference>
<protein>
    <recommendedName>
        <fullName evidence="8">Neutral metalloproteinase</fullName>
        <ecNumber evidence="8">3.4.24.-</ecNumber>
    </recommendedName>
</protein>
<accession>A0A846RV71</accession>
<evidence type="ECO:0000256" key="5">
    <source>
        <dbReference type="ARBA" id="ARBA00022833"/>
    </source>
</evidence>
<name>A0A846RV71_9MICC</name>
<keyword evidence="6 8" id="KW-0482">Metalloprotease</keyword>
<dbReference type="InterPro" id="IPR023612">
    <property type="entry name" value="Peptidase_M4"/>
</dbReference>
<organism evidence="12 13">
    <name type="scientific">Arthrobacter pigmenti</name>
    <dbReference type="NCBI Taxonomy" id="271432"/>
    <lineage>
        <taxon>Bacteria</taxon>
        <taxon>Bacillati</taxon>
        <taxon>Actinomycetota</taxon>
        <taxon>Actinomycetes</taxon>
        <taxon>Micrococcales</taxon>
        <taxon>Micrococcaceae</taxon>
        <taxon>Arthrobacter</taxon>
    </lineage>
</organism>
<dbReference type="PRINTS" id="PR00730">
    <property type="entry name" value="THERMOLYSIN"/>
</dbReference>
<keyword evidence="13" id="KW-1185">Reference proteome</keyword>
<feature type="active site" description="Proton donor" evidence="7">
    <location>
        <position position="277"/>
    </location>
</feature>
<evidence type="ECO:0000256" key="8">
    <source>
        <dbReference type="RuleBase" id="RU366073"/>
    </source>
</evidence>
<proteinExistence type="inferred from homology"/>